<evidence type="ECO:0000256" key="3">
    <source>
        <dbReference type="ARBA" id="ARBA00022692"/>
    </source>
</evidence>
<dbReference type="GO" id="GO:0016020">
    <property type="term" value="C:membrane"/>
    <property type="evidence" value="ECO:0007669"/>
    <property type="project" value="UniProtKB-SubCell"/>
</dbReference>
<reference evidence="7 8" key="1">
    <citation type="submission" date="2016-11" db="EMBL/GenBank/DDBJ databases">
        <authorList>
            <person name="Kadnikov V."/>
            <person name="Nazina T."/>
        </authorList>
    </citation>
    <scope>NUCLEOTIDE SEQUENCE [LARGE SCALE GENOMIC DNA]</scope>
    <source>
        <strain evidence="7 8">1017</strain>
    </source>
</reference>
<dbReference type="AlphaFoldDB" id="A0A1Q5SS28"/>
<comment type="similarity">
    <text evidence="2">Belongs to the autoinducer-2 exporter (AI-2E) (TC 2.A.86) family.</text>
</comment>
<dbReference type="NCBIfam" id="TIGR02872">
    <property type="entry name" value="spore_ytvI"/>
    <property type="match status" value="1"/>
</dbReference>
<accession>A0A1Q5SS28</accession>
<feature type="transmembrane region" description="Helical" evidence="6">
    <location>
        <begin position="350"/>
        <end position="375"/>
    </location>
</feature>
<name>A0A1Q5SS28_9BACL</name>
<comment type="caution">
    <text evidence="7">The sequence shown here is derived from an EMBL/GenBank/DDBJ whole genome shotgun (WGS) entry which is preliminary data.</text>
</comment>
<evidence type="ECO:0000256" key="2">
    <source>
        <dbReference type="ARBA" id="ARBA00009773"/>
    </source>
</evidence>
<dbReference type="GO" id="GO:0055085">
    <property type="term" value="P:transmembrane transport"/>
    <property type="evidence" value="ECO:0007669"/>
    <property type="project" value="TreeGrafter"/>
</dbReference>
<feature type="transmembrane region" description="Helical" evidence="6">
    <location>
        <begin position="248"/>
        <end position="273"/>
    </location>
</feature>
<dbReference type="PANTHER" id="PTHR21716">
    <property type="entry name" value="TRANSMEMBRANE PROTEIN"/>
    <property type="match status" value="1"/>
</dbReference>
<evidence type="ECO:0000256" key="5">
    <source>
        <dbReference type="ARBA" id="ARBA00023136"/>
    </source>
</evidence>
<dbReference type="PANTHER" id="PTHR21716:SF68">
    <property type="entry name" value="TRANSPORT PROTEIN YTVI-RELATED"/>
    <property type="match status" value="1"/>
</dbReference>
<evidence type="ECO:0000313" key="7">
    <source>
        <dbReference type="EMBL" id="OKO90817.1"/>
    </source>
</evidence>
<dbReference type="InterPro" id="IPR014227">
    <property type="entry name" value="YtvI-like"/>
</dbReference>
<evidence type="ECO:0000256" key="1">
    <source>
        <dbReference type="ARBA" id="ARBA00004141"/>
    </source>
</evidence>
<dbReference type="EMBL" id="MQMG01000043">
    <property type="protein sequence ID" value="OKO90817.1"/>
    <property type="molecule type" value="Genomic_DNA"/>
</dbReference>
<feature type="transmembrane region" description="Helical" evidence="6">
    <location>
        <begin position="193"/>
        <end position="214"/>
    </location>
</feature>
<feature type="transmembrane region" description="Helical" evidence="6">
    <location>
        <begin position="34"/>
        <end position="53"/>
    </location>
</feature>
<comment type="subcellular location">
    <subcellularLocation>
        <location evidence="1">Membrane</location>
        <topology evidence="1">Multi-pass membrane protein</topology>
    </subcellularLocation>
</comment>
<proteinExistence type="inferred from homology"/>
<dbReference type="Pfam" id="PF01594">
    <property type="entry name" value="AI-2E_transport"/>
    <property type="match status" value="1"/>
</dbReference>
<keyword evidence="3 6" id="KW-0812">Transmembrane</keyword>
<dbReference type="InterPro" id="IPR002549">
    <property type="entry name" value="AI-2E-like"/>
</dbReference>
<evidence type="ECO:0000256" key="6">
    <source>
        <dbReference type="SAM" id="Phobius"/>
    </source>
</evidence>
<reference evidence="8" key="2">
    <citation type="submission" date="2017-01" db="EMBL/GenBank/DDBJ databases">
        <title>Genome sequencing and annotation of Geobacillus sp. 1017, a Hydrocarbon-Oxidizing Thermophilic Bacterium Isolated from a Heavy Oil Reservoir (China).</title>
        <authorList>
            <person name="Kadnikov V.V."/>
            <person name="Mardanov A.V."/>
            <person name="Poltaraus A.B."/>
            <person name="Sokolova D.S."/>
            <person name="Semenova E.M."/>
            <person name="Ravin N.V."/>
            <person name="Tourova T.P."/>
            <person name="Nazina T.N."/>
        </authorList>
    </citation>
    <scope>NUCLEOTIDE SEQUENCE [LARGE SCALE GENOMIC DNA]</scope>
    <source>
        <strain evidence="8">1017</strain>
    </source>
</reference>
<feature type="transmembrane region" description="Helical" evidence="6">
    <location>
        <begin position="279"/>
        <end position="306"/>
    </location>
</feature>
<evidence type="ECO:0000256" key="4">
    <source>
        <dbReference type="ARBA" id="ARBA00022989"/>
    </source>
</evidence>
<keyword evidence="4 6" id="KW-1133">Transmembrane helix</keyword>
<organism evidence="7 8">
    <name type="scientific">Geobacillus proteiniphilus</name>
    <dbReference type="NCBI Taxonomy" id="860353"/>
    <lineage>
        <taxon>Bacteria</taxon>
        <taxon>Bacillati</taxon>
        <taxon>Bacillota</taxon>
        <taxon>Bacilli</taxon>
        <taxon>Bacillales</taxon>
        <taxon>Anoxybacillaceae</taxon>
        <taxon>Geobacillus</taxon>
    </lineage>
</organism>
<gene>
    <name evidence="7" type="ORF">BRO54_2953</name>
</gene>
<feature type="transmembrane region" description="Helical" evidence="6">
    <location>
        <begin position="87"/>
        <end position="110"/>
    </location>
</feature>
<dbReference type="Proteomes" id="UP000186030">
    <property type="component" value="Unassembled WGS sequence"/>
</dbReference>
<keyword evidence="5 6" id="KW-0472">Membrane</keyword>
<evidence type="ECO:0000313" key="8">
    <source>
        <dbReference type="Proteomes" id="UP000186030"/>
    </source>
</evidence>
<sequence>MKLAFLLPRKKTCNISIWNIVGGETLSRVYVDRFLRFFLVVAIVVLGAIAAYYISTVTYPFIIAFFIAMIINPLVDVLERKAKMPRWLAVSVTLIILFAAVAGLVTLLVAEIVSGTQYLANVVPEKFQALITYMETFVADQIIPIYKDLAGMFKSLSATQQDTIIQNIQAVGKKIGTTVGEFVQSILQNIPQLLAWLPNAATVFIFSLLATFFISKDWHRLMRMAQQWLPTKARTSGKTVFLDLKRALFGFIKAQATLISITTVIVLIGLLILRVDYAITIALIIGFVDILPYLGTGIVFVPWIIYAAASGDIPFAIGLGVLYVVVLVQRQIMEPKVLSSTIGLDPLATLIALFVGFKLLGFLGLIAGPVALVIIRTLHSANVFRDIWRFIIGKPTT</sequence>
<protein>
    <submittedName>
        <fullName evidence="7">UPF0118 membrane protein ytvI</fullName>
    </submittedName>
</protein>
<feature type="transmembrane region" description="Helical" evidence="6">
    <location>
        <begin position="59"/>
        <end position="75"/>
    </location>
</feature>
<feature type="transmembrane region" description="Helical" evidence="6">
    <location>
        <begin position="313"/>
        <end position="330"/>
    </location>
</feature>